<protein>
    <submittedName>
        <fullName evidence="1">Uncharacterized protein</fullName>
    </submittedName>
</protein>
<dbReference type="EMBL" id="AB047948">
    <property type="protein sequence ID" value="BAB12359.1"/>
    <property type="molecule type" value="mRNA"/>
</dbReference>
<sequence length="83" mass="9975">MHTDVYCSTILNSKDLEPTKCPSMIDWIKKMWHIYTMEYYAAIRKNEFMSFAGTWMRLETIILSKLTQEQKTKDHMFSLISWS</sequence>
<organism evidence="1">
    <name type="scientific">Macaca fascicularis</name>
    <name type="common">Crab-eating macaque</name>
    <name type="synonym">Cynomolgus monkey</name>
    <dbReference type="NCBI Taxonomy" id="9541"/>
    <lineage>
        <taxon>Eukaryota</taxon>
        <taxon>Metazoa</taxon>
        <taxon>Chordata</taxon>
        <taxon>Craniata</taxon>
        <taxon>Vertebrata</taxon>
        <taxon>Euteleostomi</taxon>
        <taxon>Mammalia</taxon>
        <taxon>Eutheria</taxon>
        <taxon>Euarchontoglires</taxon>
        <taxon>Primates</taxon>
        <taxon>Haplorrhini</taxon>
        <taxon>Catarrhini</taxon>
        <taxon>Cercopithecidae</taxon>
        <taxon>Cercopithecinae</taxon>
        <taxon>Macaca</taxon>
    </lineage>
</organism>
<name>Q9GMK2_MACFA</name>
<dbReference type="AlphaFoldDB" id="Q9GMK2"/>
<proteinExistence type="evidence at transcript level"/>
<evidence type="ECO:0000313" key="1">
    <source>
        <dbReference type="EMBL" id="BAB12359.1"/>
    </source>
</evidence>
<reference evidence="1" key="1">
    <citation type="submission" date="2000-08" db="EMBL/GenBank/DDBJ databases">
        <title>Isolation of full-length cDNA clones from macaque brain cDNA libraries.</title>
        <authorList>
            <person name="Osada N."/>
            <person name="Hida M."/>
            <person name="Kusuda J."/>
            <person name="Tanuma R."/>
            <person name="Iseki K."/>
            <person name="Hirai M."/>
            <person name="Terao K."/>
            <person name="Suzuki Y."/>
            <person name="Sugano S."/>
            <person name="Hashimoto K."/>
        </authorList>
    </citation>
    <scope>NUCLEOTIDE SEQUENCE</scope>
    <source>
        <tissue evidence="1">Brain parietal lobe</tissue>
    </source>
</reference>
<accession>Q9GMK2</accession>